<dbReference type="Proteomes" id="UP000011746">
    <property type="component" value="Unassembled WGS sequence"/>
</dbReference>
<reference evidence="2 3" key="1">
    <citation type="journal article" date="2012" name="J. Bacteriol.">
        <title>Draft Genome Sequence of Salimicrobium sp. Strain MJ3, Isolated from Myulchi-Jeot, Korean Fermented Seafood.</title>
        <authorList>
            <person name="Lee S.H."/>
            <person name="Jung J.Y."/>
            <person name="Jeon C.O."/>
        </authorList>
    </citation>
    <scope>NUCLEOTIDE SEQUENCE [LARGE SCALE GENOMIC DNA]</scope>
    <source>
        <strain evidence="2 3">MJ3</strain>
    </source>
</reference>
<dbReference type="InterPro" id="IPR006083">
    <property type="entry name" value="PRK/URK"/>
</dbReference>
<dbReference type="SUPFAM" id="SSF52540">
    <property type="entry name" value="P-loop containing nucleoside triphosphate hydrolases"/>
    <property type="match status" value="1"/>
</dbReference>
<dbReference type="STRING" id="1230341.AAV35_011095"/>
<dbReference type="EMBL" id="AMPQ01000003">
    <property type="protein sequence ID" value="EKE32336.1"/>
    <property type="molecule type" value="Genomic_DNA"/>
</dbReference>
<evidence type="ECO:0000313" key="3">
    <source>
        <dbReference type="Proteomes" id="UP000011746"/>
    </source>
</evidence>
<dbReference type="RefSeq" id="WP_008588046.1">
    <property type="nucleotide sequence ID" value="NZ_AMPQ01000003.1"/>
</dbReference>
<protein>
    <recommendedName>
        <fullName evidence="1">Phosphoribulokinase/uridine kinase domain-containing protein</fullName>
    </recommendedName>
</protein>
<dbReference type="Gene3D" id="3.40.50.300">
    <property type="entry name" value="P-loop containing nucleotide triphosphate hydrolases"/>
    <property type="match status" value="1"/>
</dbReference>
<dbReference type="PATRIC" id="fig|1230341.3.peg.589"/>
<evidence type="ECO:0000313" key="2">
    <source>
        <dbReference type="EMBL" id="EKE32336.1"/>
    </source>
</evidence>
<proteinExistence type="predicted"/>
<dbReference type="InterPro" id="IPR027417">
    <property type="entry name" value="P-loop_NTPase"/>
</dbReference>
<comment type="caution">
    <text evidence="2">The sequence shown here is derived from an EMBL/GenBank/DDBJ whole genome shotgun (WGS) entry which is preliminary data.</text>
</comment>
<organism evidence="2 3">
    <name type="scientific">Salimicrobium jeotgali</name>
    <dbReference type="NCBI Taxonomy" id="1230341"/>
    <lineage>
        <taxon>Bacteria</taxon>
        <taxon>Bacillati</taxon>
        <taxon>Bacillota</taxon>
        <taxon>Bacilli</taxon>
        <taxon>Bacillales</taxon>
        <taxon>Bacillaceae</taxon>
        <taxon>Salimicrobium</taxon>
    </lineage>
</organism>
<feature type="domain" description="Phosphoribulokinase/uridine kinase" evidence="1">
    <location>
        <begin position="94"/>
        <end position="161"/>
    </location>
</feature>
<dbReference type="Pfam" id="PF00485">
    <property type="entry name" value="PRK"/>
    <property type="match status" value="1"/>
</dbReference>
<accession>K2FN37</accession>
<name>K2FN37_9BACI</name>
<gene>
    <name evidence="2" type="ORF">MJ3_02817</name>
</gene>
<evidence type="ECO:0000259" key="1">
    <source>
        <dbReference type="Pfam" id="PF00485"/>
    </source>
</evidence>
<keyword evidence="3" id="KW-1185">Reference proteome</keyword>
<sequence length="181" mass="20386">MYKPVVMAVSSVSGGGKTAVARALKARVSSAEILSFDNYDFPGSPSDVVQWVKEGTDYNRWNLKPLAEDLNLLIKDVHSPEYIILDYPFSYKHDVIKGYIDFSIYIDTPLDIAMARRLTRDYSVETSSEILSALRFYLEYGREAYVEMENTIKSDADLIVDGTLPIADLVNSILLELEIES</sequence>
<dbReference type="GO" id="GO:0016301">
    <property type="term" value="F:kinase activity"/>
    <property type="evidence" value="ECO:0007669"/>
    <property type="project" value="InterPro"/>
</dbReference>
<dbReference type="GO" id="GO:0005524">
    <property type="term" value="F:ATP binding"/>
    <property type="evidence" value="ECO:0007669"/>
    <property type="project" value="InterPro"/>
</dbReference>
<dbReference type="eggNOG" id="COG0572">
    <property type="taxonomic scope" value="Bacteria"/>
</dbReference>
<dbReference type="AlphaFoldDB" id="K2FN37"/>